<dbReference type="SUPFAM" id="SSF53795">
    <property type="entry name" value="PEP carboxykinase-like"/>
    <property type="match status" value="1"/>
</dbReference>
<gene>
    <name evidence="2" type="ORF">SAMN06893096_10218</name>
</gene>
<dbReference type="AlphaFoldDB" id="A0A239BRH4"/>
<proteinExistence type="predicted"/>
<reference evidence="3" key="1">
    <citation type="submission" date="2017-06" db="EMBL/GenBank/DDBJ databases">
        <authorList>
            <person name="Varghese N."/>
            <person name="Submissions S."/>
        </authorList>
    </citation>
    <scope>NUCLEOTIDE SEQUENCE [LARGE SCALE GENOMIC DNA]</scope>
    <source>
        <strain evidence="3">DSM 46839</strain>
    </source>
</reference>
<dbReference type="RefSeq" id="WP_179224146.1">
    <property type="nucleotide sequence ID" value="NZ_FZOO01000002.1"/>
</dbReference>
<sequence>MPEPLIPASDVRGDATAHDATDHDATDHDATDHDATDHDATDHDATDHDATDHDATDHDATDHDATDHDATDHDVHGLVRIRLHGAPTRVREAVVHELGAPARPPEGKPDVTVRFTDELSVTGSLRLLGLQRVGFDDEHFYLLDARGRRARVDVDRLGDSDEIVCERGIDRVPLLIPILGLHLLRRDHVLLHAASFVFRGRGVLVTGWQKGGKTETLLPLMAAEADYVSDEWTVVRRDPPGMYGCSGIARIWDWHLRQLPQYRARIEPQQRARLRAWRLYQRLYRAVPGLDGLRTRPVPALHRLATDGAWRWQGVGPVDPTLLFGSRVRRGRAPLDRVILPVVGREGGTQVVPPGAGEVARRMVSSQAFERAALTTAYQEFRYAFPDRVNPLLETARERELLLLTRALADVPAHEVRHPYPVRLHDLYAAVAPHC</sequence>
<evidence type="ECO:0000256" key="1">
    <source>
        <dbReference type="SAM" id="MobiDB-lite"/>
    </source>
</evidence>
<accession>A0A239BRH4</accession>
<feature type="compositionally biased region" description="Basic and acidic residues" evidence="1">
    <location>
        <begin position="11"/>
        <end position="71"/>
    </location>
</feature>
<feature type="region of interest" description="Disordered" evidence="1">
    <location>
        <begin position="1"/>
        <end position="71"/>
    </location>
</feature>
<keyword evidence="3" id="KW-1185">Reference proteome</keyword>
<evidence type="ECO:0000313" key="2">
    <source>
        <dbReference type="EMBL" id="SNS10269.1"/>
    </source>
</evidence>
<dbReference type="EMBL" id="FZOO01000002">
    <property type="protein sequence ID" value="SNS10269.1"/>
    <property type="molecule type" value="Genomic_DNA"/>
</dbReference>
<protein>
    <submittedName>
        <fullName evidence="2">Uncharacterized protein</fullName>
    </submittedName>
</protein>
<dbReference type="Proteomes" id="UP000198373">
    <property type="component" value="Unassembled WGS sequence"/>
</dbReference>
<evidence type="ECO:0000313" key="3">
    <source>
        <dbReference type="Proteomes" id="UP000198373"/>
    </source>
</evidence>
<name>A0A239BRH4_9ACTN</name>
<organism evidence="2 3">
    <name type="scientific">Geodermatophilus pulveris</name>
    <dbReference type="NCBI Taxonomy" id="1564159"/>
    <lineage>
        <taxon>Bacteria</taxon>
        <taxon>Bacillati</taxon>
        <taxon>Actinomycetota</taxon>
        <taxon>Actinomycetes</taxon>
        <taxon>Geodermatophilales</taxon>
        <taxon>Geodermatophilaceae</taxon>
        <taxon>Geodermatophilus</taxon>
    </lineage>
</organism>
<dbReference type="InterPro" id="IPR027417">
    <property type="entry name" value="P-loop_NTPase"/>
</dbReference>
<dbReference type="Gene3D" id="3.40.50.300">
    <property type="entry name" value="P-loop containing nucleotide triphosphate hydrolases"/>
    <property type="match status" value="1"/>
</dbReference>